<dbReference type="GO" id="GO:0043386">
    <property type="term" value="P:mycotoxin biosynthetic process"/>
    <property type="evidence" value="ECO:0007669"/>
    <property type="project" value="InterPro"/>
</dbReference>
<keyword evidence="7" id="KW-0696">RNA-directed RNA polymerase</keyword>
<keyword evidence="7" id="KW-0548">Nucleotidyltransferase</keyword>
<gene>
    <name evidence="7" type="ORF">PISL3812_07297</name>
</gene>
<name>A0A0U1M3Z8_TALIS</name>
<evidence type="ECO:0000313" key="8">
    <source>
        <dbReference type="Proteomes" id="UP000054383"/>
    </source>
</evidence>
<evidence type="ECO:0000256" key="5">
    <source>
        <dbReference type="SAM" id="MobiDB-lite"/>
    </source>
</evidence>
<keyword evidence="8" id="KW-1185">Reference proteome</keyword>
<keyword evidence="6" id="KW-0472">Membrane</keyword>
<evidence type="ECO:0000256" key="2">
    <source>
        <dbReference type="ARBA" id="ARBA00022827"/>
    </source>
</evidence>
<feature type="transmembrane region" description="Helical" evidence="6">
    <location>
        <begin position="605"/>
        <end position="629"/>
    </location>
</feature>
<dbReference type="SUPFAM" id="SSF51905">
    <property type="entry name" value="FAD/NAD(P)-binding domain"/>
    <property type="match status" value="2"/>
</dbReference>
<dbReference type="GO" id="GO:0003968">
    <property type="term" value="F:RNA-directed RNA polymerase activity"/>
    <property type="evidence" value="ECO:0007669"/>
    <property type="project" value="UniProtKB-KW"/>
</dbReference>
<reference evidence="7 8" key="1">
    <citation type="submission" date="2015-04" db="EMBL/GenBank/DDBJ databases">
        <authorList>
            <person name="Syromyatnikov M.Y."/>
            <person name="Popov V.N."/>
        </authorList>
    </citation>
    <scope>NUCLEOTIDE SEQUENCE [LARGE SCALE GENOMIC DNA]</scope>
    <source>
        <strain evidence="7">WF-38-12</strain>
    </source>
</reference>
<dbReference type="PANTHER" id="PTHR23023">
    <property type="entry name" value="DIMETHYLANILINE MONOOXYGENASE"/>
    <property type="match status" value="1"/>
</dbReference>
<dbReference type="STRING" id="28573.A0A0U1M3Z8"/>
<dbReference type="InterPro" id="IPR000960">
    <property type="entry name" value="Flavin_mOase"/>
</dbReference>
<keyword evidence="7" id="KW-0808">Transferase</keyword>
<dbReference type="Pfam" id="PF13738">
    <property type="entry name" value="Pyr_redox_3"/>
    <property type="match status" value="1"/>
</dbReference>
<dbReference type="OMA" id="NWIIRTS"/>
<evidence type="ECO:0000256" key="4">
    <source>
        <dbReference type="ARBA" id="ARBA00035112"/>
    </source>
</evidence>
<dbReference type="Proteomes" id="UP000054383">
    <property type="component" value="Unassembled WGS sequence"/>
</dbReference>
<dbReference type="Gene3D" id="3.50.50.60">
    <property type="entry name" value="FAD/NAD(P)-binding domain"/>
    <property type="match status" value="2"/>
</dbReference>
<dbReference type="AlphaFoldDB" id="A0A0U1M3Z8"/>
<keyword evidence="3" id="KW-0560">Oxidoreductase</keyword>
<dbReference type="InterPro" id="IPR050346">
    <property type="entry name" value="FMO-like"/>
</dbReference>
<evidence type="ECO:0000256" key="1">
    <source>
        <dbReference type="ARBA" id="ARBA00022630"/>
    </source>
</evidence>
<dbReference type="Pfam" id="PF11807">
    <property type="entry name" value="UstYa"/>
    <property type="match status" value="1"/>
</dbReference>
<evidence type="ECO:0000256" key="6">
    <source>
        <dbReference type="SAM" id="Phobius"/>
    </source>
</evidence>
<accession>A0A0U1M3Z8</accession>
<evidence type="ECO:0000313" key="7">
    <source>
        <dbReference type="EMBL" id="CRG90254.1"/>
    </source>
</evidence>
<organism evidence="7 8">
    <name type="scientific">Talaromyces islandicus</name>
    <name type="common">Penicillium islandicum</name>
    <dbReference type="NCBI Taxonomy" id="28573"/>
    <lineage>
        <taxon>Eukaryota</taxon>
        <taxon>Fungi</taxon>
        <taxon>Dikarya</taxon>
        <taxon>Ascomycota</taxon>
        <taxon>Pezizomycotina</taxon>
        <taxon>Eurotiomycetes</taxon>
        <taxon>Eurotiomycetidae</taxon>
        <taxon>Eurotiales</taxon>
        <taxon>Trichocomaceae</taxon>
        <taxon>Talaromyces</taxon>
        <taxon>Talaromyces sect. Islandici</taxon>
    </lineage>
</organism>
<dbReference type="PRINTS" id="PR00370">
    <property type="entry name" value="FMOXYGENASE"/>
</dbReference>
<evidence type="ECO:0000256" key="3">
    <source>
        <dbReference type="ARBA" id="ARBA00023002"/>
    </source>
</evidence>
<keyword evidence="1" id="KW-0285">Flavoprotein</keyword>
<dbReference type="GO" id="GO:0016491">
    <property type="term" value="F:oxidoreductase activity"/>
    <property type="evidence" value="ECO:0007669"/>
    <property type="project" value="UniProtKB-KW"/>
</dbReference>
<dbReference type="GO" id="GO:0050661">
    <property type="term" value="F:NADP binding"/>
    <property type="evidence" value="ECO:0007669"/>
    <property type="project" value="InterPro"/>
</dbReference>
<sequence length="849" mass="95316">MDVDVAVIGAGLSGIAFARFYLETHADARLAIFEKDASIGGVWSAERVFEAFWVQSPLRMSSFADVALEIPEDAPTLHDTFEAKYVTKYLEEYVNSHVYNGASLRSRIRINADVRSVEKRGDGWLLHVVDGGSKSQSVYCKKLAVASGLTSIPNMPTFPCSPEWKAPILHHRDLGAHEKEILATESAYRNITVLGGGKSAADMVYGALSNGKNVNWIIRTSGEGPGIFMDPAASGRYRHAAEGGATQKATALSPSHFYTLPAASLALHQNESERASLEEKIYAADKRFKALANYQGREGALPGFHGLEPKASFFWSSGPIGVIQHPDFWDLVSKNVNVYRSDPCGTTSNAIVLTDGTHVHTDAVLCGTGWVSSYPFFTAEQAAQLGLPHRPDASTEEEQTWQDLTQKADAEILQTFPILGHPPPDTKPVGGEIGLTPARLYQGMAPLSDSSILFLGRARISNNFRAADAQAIWATAYWDGHVALPPSDEAMRQVAYMNALSRRRYPTRGVDGINFHADLVHYTDKLACEAGIFSHRKGWWDDPEEPSLASDFRDCAEEYRKRYTIDNLYAMGIEAEPLLDGHDAEQTVGLKDVQHLTRTKSSRRWGSWLVSALTHVLVVFLVLIAINFVPYARTVLILGEKPQPKLYSPLTPAIEYTIDTPPWDYWSNHLYFGPPSDESERAWNRLIHPHGLQVLPDEAKHLDTSRTVVMKNGNSLFMLGVYHNLHCLRRIRQTLQAEHYYPNMTAEQKESNIEHTTHCLEAMRTSMMCHPDLTTNRFYWSHRPWHDLSVRPDVTRECVNWDRLEGFMRQRRYDPGDILKGHGEDLSDEYKDDHKDDYKEDKDEKKTYQ</sequence>
<dbReference type="InterPro" id="IPR021765">
    <property type="entry name" value="UstYa-like"/>
</dbReference>
<keyword evidence="6" id="KW-0812">Transmembrane</keyword>
<feature type="region of interest" description="Disordered" evidence="5">
    <location>
        <begin position="817"/>
        <end position="849"/>
    </location>
</feature>
<dbReference type="InterPro" id="IPR036188">
    <property type="entry name" value="FAD/NAD-bd_sf"/>
</dbReference>
<dbReference type="OrthoDB" id="2915840at2759"/>
<keyword evidence="2" id="KW-0274">FAD</keyword>
<proteinExistence type="inferred from homology"/>
<comment type="similarity">
    <text evidence="4">Belongs to the ustYa family.</text>
</comment>
<dbReference type="GO" id="GO:0050660">
    <property type="term" value="F:flavin adenine dinucleotide binding"/>
    <property type="evidence" value="ECO:0007669"/>
    <property type="project" value="InterPro"/>
</dbReference>
<keyword evidence="6" id="KW-1133">Transmembrane helix</keyword>
<dbReference type="EMBL" id="CVMT01000007">
    <property type="protein sequence ID" value="CRG90254.1"/>
    <property type="molecule type" value="Genomic_DNA"/>
</dbReference>
<protein>
    <submittedName>
        <fullName evidence="7">RNA-directed RNA polymerase VP2</fullName>
    </submittedName>
</protein>